<dbReference type="FunFam" id="3.40.50.620:FF:000021">
    <property type="entry name" value="Riboflavin biosynthesis protein"/>
    <property type="match status" value="1"/>
</dbReference>
<keyword evidence="10" id="KW-0067">ATP-binding</keyword>
<dbReference type="GO" id="GO:0006747">
    <property type="term" value="P:FAD biosynthetic process"/>
    <property type="evidence" value="ECO:0007669"/>
    <property type="project" value="UniProtKB-UniPathway"/>
</dbReference>
<dbReference type="GO" id="GO:0009231">
    <property type="term" value="P:riboflavin biosynthetic process"/>
    <property type="evidence" value="ECO:0007669"/>
    <property type="project" value="InterPro"/>
</dbReference>
<comment type="pathway">
    <text evidence="1">Cofactor biosynthesis; FAD biosynthesis; FAD from FMN: step 1/1.</text>
</comment>
<feature type="domain" description="FAD synthetase" evidence="12">
    <location>
        <begin position="31"/>
        <end position="177"/>
    </location>
</feature>
<evidence type="ECO:0000256" key="5">
    <source>
        <dbReference type="ARBA" id="ARBA00022643"/>
    </source>
</evidence>
<dbReference type="CDD" id="cd02064">
    <property type="entry name" value="FAD_synthetase_N"/>
    <property type="match status" value="1"/>
</dbReference>
<dbReference type="UniPathway" id="UPA00277">
    <property type="reaction ID" value="UER00407"/>
</dbReference>
<keyword evidence="9" id="KW-0274">FAD</keyword>
<dbReference type="GO" id="GO:0005524">
    <property type="term" value="F:ATP binding"/>
    <property type="evidence" value="ECO:0007669"/>
    <property type="project" value="UniProtKB-KW"/>
</dbReference>
<reference evidence="13" key="1">
    <citation type="journal article" date="2010" name="Int. Biodeterior. Biodegradation">
        <title>Characterization and mutagenesis of a two-component monooxygenase involved in para-nitrophenol degradation by an Arthrobacter strain.</title>
        <authorList>
            <person name="Liu P.-P."/>
            <person name="Zhang J.-J."/>
            <person name="Zhou N.-Y."/>
        </authorList>
    </citation>
    <scope>NUCLEOTIDE SEQUENCE</scope>
    <source>
        <strain evidence="13">NyZ415</strain>
    </source>
</reference>
<dbReference type="InterPro" id="IPR014729">
    <property type="entry name" value="Rossmann-like_a/b/a_fold"/>
</dbReference>
<dbReference type="GO" id="GO:0008531">
    <property type="term" value="F:riboflavin kinase activity"/>
    <property type="evidence" value="ECO:0007669"/>
    <property type="project" value="TreeGrafter"/>
</dbReference>
<name>D0V0Z8_9MICC</name>
<dbReference type="EMBL" id="GU001722">
    <property type="protein sequence ID" value="ACX85434.1"/>
    <property type="molecule type" value="Genomic_DNA"/>
</dbReference>
<keyword evidence="5" id="KW-0288">FMN</keyword>
<evidence type="ECO:0000256" key="1">
    <source>
        <dbReference type="ARBA" id="ARBA00004726"/>
    </source>
</evidence>
<keyword evidence="4" id="KW-0285">Flavoprotein</keyword>
<proteinExistence type="inferred from homology"/>
<evidence type="ECO:0000256" key="4">
    <source>
        <dbReference type="ARBA" id="ARBA00022630"/>
    </source>
</evidence>
<comment type="catalytic activity">
    <reaction evidence="11">
        <text>FMN + ATP + H(+) = FAD + diphosphate</text>
        <dbReference type="Rhea" id="RHEA:17237"/>
        <dbReference type="ChEBI" id="CHEBI:15378"/>
        <dbReference type="ChEBI" id="CHEBI:30616"/>
        <dbReference type="ChEBI" id="CHEBI:33019"/>
        <dbReference type="ChEBI" id="CHEBI:57692"/>
        <dbReference type="ChEBI" id="CHEBI:58210"/>
        <dbReference type="EC" id="2.7.7.2"/>
    </reaction>
</comment>
<dbReference type="EC" id="2.7.7.2" evidence="3"/>
<dbReference type="GO" id="GO:0003919">
    <property type="term" value="F:FMN adenylyltransferase activity"/>
    <property type="evidence" value="ECO:0007669"/>
    <property type="project" value="UniProtKB-EC"/>
</dbReference>
<dbReference type="SUPFAM" id="SSF52374">
    <property type="entry name" value="Nucleotidylyl transferase"/>
    <property type="match status" value="1"/>
</dbReference>
<evidence type="ECO:0000256" key="10">
    <source>
        <dbReference type="ARBA" id="ARBA00022840"/>
    </source>
</evidence>
<sequence>MFAASNPVLSPRPSSDCEMKIWNGLDDLPNEPGRTVISLGCFDGVHRGHQLLLARLTKVAATKGAKSVVVTFDPLPAQVLYPETAPVAIMALEDRLSALEAAGVDAVLVIKYTRDIASQPAEDFVAQAFVKSLHAAVVVVGEDCRFGRGRAGNIDTLKGAGLRWNFDVSVMSDRTAGGVGGRRYSSTWAREALSSGNVGIAEQILGRPHRIRMRATWAAGSWTTKVGSVRGMLPTSGDYAGWVRIGSAGTKASNYSHPRAGPARRRYCY</sequence>
<dbReference type="AlphaFoldDB" id="D0V0Z8"/>
<organism evidence="13">
    <name type="scientific">Arthrobacter sp. NyZ415</name>
    <dbReference type="NCBI Taxonomy" id="683157"/>
    <lineage>
        <taxon>Bacteria</taxon>
        <taxon>Bacillati</taxon>
        <taxon>Actinomycetota</taxon>
        <taxon>Actinomycetes</taxon>
        <taxon>Micrococcales</taxon>
        <taxon>Micrococcaceae</taxon>
        <taxon>Arthrobacter</taxon>
    </lineage>
</organism>
<dbReference type="InterPro" id="IPR023468">
    <property type="entry name" value="Riboflavin_kinase"/>
</dbReference>
<dbReference type="Gene3D" id="3.40.50.620">
    <property type="entry name" value="HUPs"/>
    <property type="match status" value="1"/>
</dbReference>
<evidence type="ECO:0000259" key="12">
    <source>
        <dbReference type="Pfam" id="PF06574"/>
    </source>
</evidence>
<keyword evidence="7 13" id="KW-0548">Nucleotidyltransferase</keyword>
<keyword evidence="8" id="KW-0547">Nucleotide-binding</keyword>
<evidence type="ECO:0000256" key="9">
    <source>
        <dbReference type="ARBA" id="ARBA00022827"/>
    </source>
</evidence>
<dbReference type="GO" id="GO:0009398">
    <property type="term" value="P:FMN biosynthetic process"/>
    <property type="evidence" value="ECO:0007669"/>
    <property type="project" value="TreeGrafter"/>
</dbReference>
<dbReference type="PANTHER" id="PTHR22749:SF6">
    <property type="entry name" value="RIBOFLAVIN KINASE"/>
    <property type="match status" value="1"/>
</dbReference>
<evidence type="ECO:0000256" key="2">
    <source>
        <dbReference type="ARBA" id="ARBA00010214"/>
    </source>
</evidence>
<evidence type="ECO:0000256" key="3">
    <source>
        <dbReference type="ARBA" id="ARBA00012393"/>
    </source>
</evidence>
<accession>D0V0Z8</accession>
<evidence type="ECO:0000256" key="6">
    <source>
        <dbReference type="ARBA" id="ARBA00022679"/>
    </source>
</evidence>
<dbReference type="InterPro" id="IPR015864">
    <property type="entry name" value="FAD_synthase"/>
</dbReference>
<evidence type="ECO:0000256" key="11">
    <source>
        <dbReference type="ARBA" id="ARBA00049494"/>
    </source>
</evidence>
<keyword evidence="6 13" id="KW-0808">Transferase</keyword>
<comment type="similarity">
    <text evidence="2">Belongs to the RibF family.</text>
</comment>
<protein>
    <recommendedName>
        <fullName evidence="3">FAD synthase</fullName>
        <ecNumber evidence="3">2.7.7.2</ecNumber>
    </recommendedName>
</protein>
<evidence type="ECO:0000256" key="7">
    <source>
        <dbReference type="ARBA" id="ARBA00022695"/>
    </source>
</evidence>
<dbReference type="PANTHER" id="PTHR22749">
    <property type="entry name" value="RIBOFLAVIN KINASE/FMN ADENYLYLTRANSFERASE"/>
    <property type="match status" value="1"/>
</dbReference>
<evidence type="ECO:0000313" key="13">
    <source>
        <dbReference type="EMBL" id="ACX85434.1"/>
    </source>
</evidence>
<dbReference type="Pfam" id="PF06574">
    <property type="entry name" value="FAD_syn"/>
    <property type="match status" value="1"/>
</dbReference>
<evidence type="ECO:0000256" key="8">
    <source>
        <dbReference type="ARBA" id="ARBA00022741"/>
    </source>
</evidence>